<dbReference type="GeneID" id="97547997"/>
<proteinExistence type="predicted"/>
<evidence type="ECO:0000313" key="2">
    <source>
        <dbReference type="EMBL" id="PWR72136.1"/>
    </source>
</evidence>
<comment type="caution">
    <text evidence="2">The sequence shown here is derived from an EMBL/GenBank/DDBJ whole genome shotgun (WGS) entry which is preliminary data.</text>
</comment>
<feature type="compositionally biased region" description="Polar residues" evidence="1">
    <location>
        <begin position="55"/>
        <end position="67"/>
    </location>
</feature>
<protein>
    <submittedName>
        <fullName evidence="2">Uncharacterized protein</fullName>
    </submittedName>
</protein>
<dbReference type="PROSITE" id="PS51257">
    <property type="entry name" value="PROKAR_LIPOPROTEIN"/>
    <property type="match status" value="1"/>
</dbReference>
<dbReference type="Proteomes" id="UP000245657">
    <property type="component" value="Unassembled WGS sequence"/>
</dbReference>
<gene>
    <name evidence="2" type="ORF">DK846_09100</name>
</gene>
<keyword evidence="3" id="KW-1185">Reference proteome</keyword>
<feature type="region of interest" description="Disordered" evidence="1">
    <location>
        <begin position="53"/>
        <end position="74"/>
    </location>
</feature>
<dbReference type="RefSeq" id="WP_109968625.1">
    <property type="nucleotide sequence ID" value="NZ_CP176093.1"/>
</dbReference>
<organism evidence="2 3">
    <name type="scientific">Methanospirillum lacunae</name>
    <dbReference type="NCBI Taxonomy" id="668570"/>
    <lineage>
        <taxon>Archaea</taxon>
        <taxon>Methanobacteriati</taxon>
        <taxon>Methanobacteriota</taxon>
        <taxon>Stenosarchaea group</taxon>
        <taxon>Methanomicrobia</taxon>
        <taxon>Methanomicrobiales</taxon>
        <taxon>Methanospirillaceae</taxon>
        <taxon>Methanospirillum</taxon>
    </lineage>
</organism>
<evidence type="ECO:0000313" key="3">
    <source>
        <dbReference type="Proteomes" id="UP000245657"/>
    </source>
</evidence>
<sequence length="244" mass="26131">MYEELMKQERIFGILLILLAFGVIIAGCTSHSQEKQASAPAAIQTGQTAVPGVTISHSSENNTNSGSILPPQSGLAGDQTHVTGNITYNEGGVIFSYPERFKQISNLSLEKMRAVAGQGGINILTILTATDSKDSIQVTWQNTDATLDGLYNEKMTISHEVAVNGSVNVSAMTFVRFDVEGAKFDDGTGVIKVTAVNSENGAAVTYLFCRPGLVYNINFVYANYERAEAEAPVRDAILSTLSVK</sequence>
<dbReference type="EMBL" id="QGMY01000007">
    <property type="protein sequence ID" value="PWR72136.1"/>
    <property type="molecule type" value="Genomic_DNA"/>
</dbReference>
<name>A0A2V2N339_9EURY</name>
<reference evidence="2 3" key="1">
    <citation type="submission" date="2018-05" db="EMBL/GenBank/DDBJ databases">
        <title>Draft genome of Methanospirillum lacunae Ki8-1.</title>
        <authorList>
            <person name="Dueholm M.S."/>
            <person name="Nielsen P.H."/>
            <person name="Bakmann L.F."/>
            <person name="Otzen D.E."/>
        </authorList>
    </citation>
    <scope>NUCLEOTIDE SEQUENCE [LARGE SCALE GENOMIC DNA]</scope>
    <source>
        <strain evidence="2 3">Ki8-1</strain>
    </source>
</reference>
<evidence type="ECO:0000256" key="1">
    <source>
        <dbReference type="SAM" id="MobiDB-lite"/>
    </source>
</evidence>
<dbReference type="AlphaFoldDB" id="A0A2V2N339"/>
<accession>A0A2V2N339</accession>